<dbReference type="EMBL" id="BARU01035197">
    <property type="protein sequence ID" value="GAH72294.1"/>
    <property type="molecule type" value="Genomic_DNA"/>
</dbReference>
<reference evidence="3" key="1">
    <citation type="journal article" date="2014" name="Front. Microbiol.">
        <title>High frequency of phylogenetically diverse reductive dehalogenase-homologous genes in deep subseafloor sedimentary metagenomes.</title>
        <authorList>
            <person name="Kawai M."/>
            <person name="Futagami T."/>
            <person name="Toyoda A."/>
            <person name="Takaki Y."/>
            <person name="Nishi S."/>
            <person name="Hori S."/>
            <person name="Arai W."/>
            <person name="Tsubouchi T."/>
            <person name="Morono Y."/>
            <person name="Uchiyama I."/>
            <person name="Ito T."/>
            <person name="Fujiyama A."/>
            <person name="Inagaki F."/>
            <person name="Takami H."/>
        </authorList>
    </citation>
    <scope>NUCLEOTIDE SEQUENCE</scope>
    <source>
        <strain evidence="3">Expedition CK06-06</strain>
    </source>
</reference>
<feature type="compositionally biased region" description="Basic and acidic residues" evidence="1">
    <location>
        <begin position="24"/>
        <end position="40"/>
    </location>
</feature>
<evidence type="ECO:0000259" key="2">
    <source>
        <dbReference type="SMART" id="SM00496"/>
    </source>
</evidence>
<gene>
    <name evidence="3" type="ORF">S03H2_55132</name>
</gene>
<feature type="domain" description="Nuclease associated modular" evidence="2">
    <location>
        <begin position="92"/>
        <end position="108"/>
    </location>
</feature>
<organism evidence="3">
    <name type="scientific">marine sediment metagenome</name>
    <dbReference type="NCBI Taxonomy" id="412755"/>
    <lineage>
        <taxon>unclassified sequences</taxon>
        <taxon>metagenomes</taxon>
        <taxon>ecological metagenomes</taxon>
    </lineage>
</organism>
<feature type="compositionally biased region" description="Basic residues" evidence="1">
    <location>
        <begin position="13"/>
        <end position="23"/>
    </location>
</feature>
<protein>
    <recommendedName>
        <fullName evidence="2">Nuclease associated modular domain-containing protein</fullName>
    </recommendedName>
</protein>
<evidence type="ECO:0000313" key="3">
    <source>
        <dbReference type="EMBL" id="GAH72294.1"/>
    </source>
</evidence>
<dbReference type="GO" id="GO:0003677">
    <property type="term" value="F:DNA binding"/>
    <property type="evidence" value="ECO:0007669"/>
    <property type="project" value="InterPro"/>
</dbReference>
<feature type="compositionally biased region" description="Basic and acidic residues" evidence="1">
    <location>
        <begin position="113"/>
        <end position="126"/>
    </location>
</feature>
<sequence>MWGKHHTEEAREKQRRAWKYKKHFTPEARRKMEESRKGERNPFYGRHWSDDEKQALRDKLKRRHFHPETEFKRGQHISLATEFKNGNTPPYAGKHLPEELRVKLSNANRGKHPSTETRQKSSESHKKLWDDPIFVAKQMKARGIRPTKAELKMEHILNNYFPQFKYNGDGRLGIVLRRLIPDYIDSNGKKQVIELFGDYWHSQEVIG</sequence>
<feature type="region of interest" description="Disordered" evidence="1">
    <location>
        <begin position="1"/>
        <end position="47"/>
    </location>
</feature>
<evidence type="ECO:0000256" key="1">
    <source>
        <dbReference type="SAM" id="MobiDB-lite"/>
    </source>
</evidence>
<feature type="non-terminal residue" evidence="3">
    <location>
        <position position="207"/>
    </location>
</feature>
<feature type="domain" description="Nuclease associated modular" evidence="2">
    <location>
        <begin position="109"/>
        <end position="125"/>
    </location>
</feature>
<name>X1J1Q3_9ZZZZ</name>
<dbReference type="SMART" id="SM00496">
    <property type="entry name" value="IENR2"/>
    <property type="match status" value="5"/>
</dbReference>
<feature type="domain" description="Nuclease associated modular" evidence="2">
    <location>
        <begin position="44"/>
        <end position="60"/>
    </location>
</feature>
<dbReference type="SUPFAM" id="SSF64496">
    <property type="entry name" value="DNA-binding domain of intron-encoded endonucleases"/>
    <property type="match status" value="1"/>
</dbReference>
<feature type="domain" description="Nuclease associated modular" evidence="2">
    <location>
        <begin position="2"/>
        <end position="18"/>
    </location>
</feature>
<proteinExistence type="predicted"/>
<feature type="compositionally biased region" description="Basic and acidic residues" evidence="1">
    <location>
        <begin position="1"/>
        <end position="12"/>
    </location>
</feature>
<dbReference type="Pfam" id="PF07460">
    <property type="entry name" value="NUMOD3"/>
    <property type="match status" value="2"/>
</dbReference>
<feature type="region of interest" description="Disordered" evidence="1">
    <location>
        <begin position="105"/>
        <end position="126"/>
    </location>
</feature>
<dbReference type="InterPro" id="IPR003611">
    <property type="entry name" value="NUMOD3"/>
</dbReference>
<comment type="caution">
    <text evidence="3">The sequence shown here is derived from an EMBL/GenBank/DDBJ whole genome shotgun (WGS) entry which is preliminary data.</text>
</comment>
<dbReference type="AlphaFoldDB" id="X1J1Q3"/>
<accession>X1J1Q3</accession>
<feature type="domain" description="Nuclease associated modular" evidence="2">
    <location>
        <begin position="20"/>
        <end position="36"/>
    </location>
</feature>